<evidence type="ECO:0008006" key="3">
    <source>
        <dbReference type="Google" id="ProtNLM"/>
    </source>
</evidence>
<reference evidence="1 2" key="1">
    <citation type="journal article" date="2015" name="Genome Announc.">
        <title>Complete genome sequences for 35 biothreat assay-relevant bacillus species.</title>
        <authorList>
            <person name="Johnson S.L."/>
            <person name="Daligault H.E."/>
            <person name="Davenport K.W."/>
            <person name="Jaissle J."/>
            <person name="Frey K.G."/>
            <person name="Ladner J.T."/>
            <person name="Broomall S.M."/>
            <person name="Bishop-Lilly K.A."/>
            <person name="Bruce D.C."/>
            <person name="Gibbons H.S."/>
            <person name="Coyne S.R."/>
            <person name="Lo C.C."/>
            <person name="Meincke L."/>
            <person name="Munk A.C."/>
            <person name="Koroleva G.I."/>
            <person name="Rosenzweig C.N."/>
            <person name="Palacios G.F."/>
            <person name="Redden C.L."/>
            <person name="Minogue T.D."/>
            <person name="Chain P.S."/>
        </authorList>
    </citation>
    <scope>NUCLEOTIDE SEQUENCE [LARGE SCALE GENOMIC DNA]</scope>
    <source>
        <strain evidence="2">ATCC 14581 / DSM 32 / JCM 2506 / NBRC 15308 / NCIMB 9376 / NCTC 10342 / NRRL B-14308 / VKM B-512</strain>
    </source>
</reference>
<accession>A0A0B6AWL9</accession>
<sequence>MIQIDPEKQVRMEKYKTKSDECFGNNDYETSIDLLVQAWGEIPQPKGLYPDTYNIVRDIIDTFTVIKNYKSAKQWLNHLYTSDFERIDDGEREFLSGTIYYELGELNVAKEFFDIANKKSEGRSFEGQDVKYIKLLKGS</sequence>
<gene>
    <name evidence="1" type="ORF">BG04_5136</name>
</gene>
<evidence type="ECO:0000313" key="1">
    <source>
        <dbReference type="EMBL" id="AJI25492.1"/>
    </source>
</evidence>
<dbReference type="KEGG" id="bmeg:BG04_5136"/>
<protein>
    <recommendedName>
        <fullName evidence="3">Tetratricopeptide repeat protein</fullName>
    </recommendedName>
</protein>
<dbReference type="HOGENOM" id="CLU_123393_1_1_9"/>
<dbReference type="RefSeq" id="WP_034651430.1">
    <property type="nucleotide sequence ID" value="NZ_BCVB01000010.1"/>
</dbReference>
<dbReference type="AlphaFoldDB" id="A0A0B6AWL9"/>
<name>A0A0B6AWL9_PRIM2</name>
<dbReference type="Proteomes" id="UP000031829">
    <property type="component" value="Chromosome"/>
</dbReference>
<dbReference type="EMBL" id="CP009920">
    <property type="protein sequence ID" value="AJI25492.1"/>
    <property type="molecule type" value="Genomic_DNA"/>
</dbReference>
<organism evidence="1 2">
    <name type="scientific">Priestia megaterium (strain ATCC 14581 / DSM 32 / CCUG 1817 / JCM 2506 / NBRC 15308 / NCIMB 9376 / NCTC 10342 / NRRL B-14308 / VKM B-512 / Ford 19)</name>
    <name type="common">Bacillus megaterium</name>
    <dbReference type="NCBI Taxonomy" id="1348623"/>
    <lineage>
        <taxon>Bacteria</taxon>
        <taxon>Bacillati</taxon>
        <taxon>Bacillota</taxon>
        <taxon>Bacilli</taxon>
        <taxon>Bacillales</taxon>
        <taxon>Bacillaceae</taxon>
        <taxon>Priestia</taxon>
    </lineage>
</organism>
<dbReference type="GeneID" id="93643098"/>
<evidence type="ECO:0000313" key="2">
    <source>
        <dbReference type="Proteomes" id="UP000031829"/>
    </source>
</evidence>
<proteinExistence type="predicted"/>